<evidence type="ECO:0000313" key="17">
    <source>
        <dbReference type="Proteomes" id="UP000249185"/>
    </source>
</evidence>
<evidence type="ECO:0000256" key="11">
    <source>
        <dbReference type="ARBA" id="ARBA00023012"/>
    </source>
</evidence>
<evidence type="ECO:0000256" key="3">
    <source>
        <dbReference type="ARBA" id="ARBA00012438"/>
    </source>
</evidence>
<organism evidence="16 17">
    <name type="scientific">Rhodovulum sulfidophilum</name>
    <name type="common">Rhodobacter sulfidophilus</name>
    <dbReference type="NCBI Taxonomy" id="35806"/>
    <lineage>
        <taxon>Bacteria</taxon>
        <taxon>Pseudomonadati</taxon>
        <taxon>Pseudomonadota</taxon>
        <taxon>Alphaproteobacteria</taxon>
        <taxon>Rhodobacterales</taxon>
        <taxon>Paracoccaceae</taxon>
        <taxon>Rhodovulum</taxon>
    </lineage>
</organism>
<keyword evidence="10 13" id="KW-1133">Transmembrane helix</keyword>
<dbReference type="GO" id="GO:0005524">
    <property type="term" value="F:ATP binding"/>
    <property type="evidence" value="ECO:0007669"/>
    <property type="project" value="UniProtKB-KW"/>
</dbReference>
<dbReference type="EC" id="2.7.13.3" evidence="3"/>
<accession>A0A2W5MZG5</accession>
<keyword evidence="11" id="KW-0902">Two-component regulatory system</keyword>
<dbReference type="Proteomes" id="UP000249185">
    <property type="component" value="Unassembled WGS sequence"/>
</dbReference>
<dbReference type="SUPFAM" id="SSF47384">
    <property type="entry name" value="Homodimeric domain of signal transducing histidine kinase"/>
    <property type="match status" value="1"/>
</dbReference>
<evidence type="ECO:0000256" key="9">
    <source>
        <dbReference type="ARBA" id="ARBA00022840"/>
    </source>
</evidence>
<evidence type="ECO:0000259" key="15">
    <source>
        <dbReference type="PROSITE" id="PS50885"/>
    </source>
</evidence>
<gene>
    <name evidence="16" type="ORF">DI556_22120</name>
</gene>
<dbReference type="InterPro" id="IPR003660">
    <property type="entry name" value="HAMP_dom"/>
</dbReference>
<sequence length="431" mass="46096">MSLRRATIATLVALLTLVGVLAGAASYWIAAREANEFLDLQLEQVARLVGDTGPAGVQLPPHDSEDDLVIEVRFHDGRDPVCAAAPCLFPAAPAAGFTDLRAGGHAWRVFALDRPDRLVQIGQRREVRREMASGAALAAILPILVAIPVLWVVVDTVLRRAFRRLARVTADIAARDASDVAPIETRHVPSEMRPLVLAMNGLLERLRGLMDQQRAFVADAAHQLRTPLAALTLEVGNLRAGGEEGLPRARLAFVEAAARRASALVGQLLRLARQEAGSPRPRAAVRLDAVVRETIEALTPLAIARRVDLGLTERIEASAPGDHEDFRVLLETLIDNAVRYTPEGGTVDVEMRRAPGGGIVVTVRDDGPGIPPEALPRVFERFFRVEGQEAEGSGLGLAIAELIAARHGLSLAIANRADAGGAEARVTFPAA</sequence>
<dbReference type="InterPro" id="IPR050428">
    <property type="entry name" value="TCS_sensor_his_kinase"/>
</dbReference>
<feature type="domain" description="Histidine kinase" evidence="14">
    <location>
        <begin position="219"/>
        <end position="431"/>
    </location>
</feature>
<evidence type="ECO:0000256" key="4">
    <source>
        <dbReference type="ARBA" id="ARBA00022553"/>
    </source>
</evidence>
<dbReference type="PROSITE" id="PS50885">
    <property type="entry name" value="HAMP"/>
    <property type="match status" value="1"/>
</dbReference>
<dbReference type="InterPro" id="IPR003594">
    <property type="entry name" value="HATPase_dom"/>
</dbReference>
<dbReference type="InterPro" id="IPR003661">
    <property type="entry name" value="HisK_dim/P_dom"/>
</dbReference>
<dbReference type="Gene3D" id="1.10.287.130">
    <property type="match status" value="1"/>
</dbReference>
<dbReference type="AlphaFoldDB" id="A0A2W5MZG5"/>
<dbReference type="SUPFAM" id="SSF55874">
    <property type="entry name" value="ATPase domain of HSP90 chaperone/DNA topoisomerase II/histidine kinase"/>
    <property type="match status" value="1"/>
</dbReference>
<reference evidence="16 17" key="1">
    <citation type="submission" date="2017-08" db="EMBL/GenBank/DDBJ databases">
        <title>Infants hospitalized years apart are colonized by the same room-sourced microbial strains.</title>
        <authorList>
            <person name="Brooks B."/>
            <person name="Olm M.R."/>
            <person name="Firek B.A."/>
            <person name="Baker R."/>
            <person name="Thomas B.C."/>
            <person name="Morowitz M.J."/>
            <person name="Banfield J.F."/>
        </authorList>
    </citation>
    <scope>NUCLEOTIDE SEQUENCE [LARGE SCALE GENOMIC DNA]</scope>
    <source>
        <strain evidence="16">S2_005_002_R2_34</strain>
    </source>
</reference>
<keyword evidence="5" id="KW-0808">Transferase</keyword>
<evidence type="ECO:0000256" key="12">
    <source>
        <dbReference type="ARBA" id="ARBA00023136"/>
    </source>
</evidence>
<dbReference type="InterPro" id="IPR005467">
    <property type="entry name" value="His_kinase_dom"/>
</dbReference>
<keyword evidence="4" id="KW-0597">Phosphoprotein</keyword>
<evidence type="ECO:0000256" key="7">
    <source>
        <dbReference type="ARBA" id="ARBA00022741"/>
    </source>
</evidence>
<dbReference type="InterPro" id="IPR013727">
    <property type="entry name" value="2CSK_N"/>
</dbReference>
<evidence type="ECO:0000256" key="6">
    <source>
        <dbReference type="ARBA" id="ARBA00022692"/>
    </source>
</evidence>
<dbReference type="EMBL" id="QFPW01000040">
    <property type="protein sequence ID" value="PZQ45758.1"/>
    <property type="molecule type" value="Genomic_DNA"/>
</dbReference>
<evidence type="ECO:0000256" key="13">
    <source>
        <dbReference type="SAM" id="Phobius"/>
    </source>
</evidence>
<evidence type="ECO:0000259" key="14">
    <source>
        <dbReference type="PROSITE" id="PS50109"/>
    </source>
</evidence>
<evidence type="ECO:0000256" key="5">
    <source>
        <dbReference type="ARBA" id="ARBA00022679"/>
    </source>
</evidence>
<proteinExistence type="predicted"/>
<dbReference type="PRINTS" id="PR00344">
    <property type="entry name" value="BCTRLSENSOR"/>
</dbReference>
<keyword evidence="12 13" id="KW-0472">Membrane</keyword>
<evidence type="ECO:0000256" key="8">
    <source>
        <dbReference type="ARBA" id="ARBA00022777"/>
    </source>
</evidence>
<keyword evidence="6 13" id="KW-0812">Transmembrane</keyword>
<feature type="transmembrane region" description="Helical" evidence="13">
    <location>
        <begin position="131"/>
        <end position="154"/>
    </location>
</feature>
<dbReference type="InterPro" id="IPR036097">
    <property type="entry name" value="HisK_dim/P_sf"/>
</dbReference>
<dbReference type="Pfam" id="PF08521">
    <property type="entry name" value="2CSK_N"/>
    <property type="match status" value="1"/>
</dbReference>
<comment type="subcellular location">
    <subcellularLocation>
        <location evidence="2">Membrane</location>
        <topology evidence="2">Multi-pass membrane protein</topology>
    </subcellularLocation>
</comment>
<dbReference type="InterPro" id="IPR004358">
    <property type="entry name" value="Sig_transdc_His_kin-like_C"/>
</dbReference>
<keyword evidence="9" id="KW-0067">ATP-binding</keyword>
<dbReference type="PANTHER" id="PTHR45436:SF14">
    <property type="entry name" value="SENSOR PROTEIN QSEC"/>
    <property type="match status" value="1"/>
</dbReference>
<dbReference type="CDD" id="cd00075">
    <property type="entry name" value="HATPase"/>
    <property type="match status" value="1"/>
</dbReference>
<dbReference type="InterPro" id="IPR036890">
    <property type="entry name" value="HATPase_C_sf"/>
</dbReference>
<dbReference type="PROSITE" id="PS50109">
    <property type="entry name" value="HIS_KIN"/>
    <property type="match status" value="1"/>
</dbReference>
<dbReference type="Gene3D" id="3.30.565.10">
    <property type="entry name" value="Histidine kinase-like ATPase, C-terminal domain"/>
    <property type="match status" value="1"/>
</dbReference>
<comment type="caution">
    <text evidence="16">The sequence shown here is derived from an EMBL/GenBank/DDBJ whole genome shotgun (WGS) entry which is preliminary data.</text>
</comment>
<dbReference type="CDD" id="cd00082">
    <property type="entry name" value="HisKA"/>
    <property type="match status" value="1"/>
</dbReference>
<dbReference type="SMART" id="SM00388">
    <property type="entry name" value="HisKA"/>
    <property type="match status" value="1"/>
</dbReference>
<evidence type="ECO:0000256" key="1">
    <source>
        <dbReference type="ARBA" id="ARBA00000085"/>
    </source>
</evidence>
<dbReference type="Pfam" id="PF00512">
    <property type="entry name" value="HisKA"/>
    <property type="match status" value="1"/>
</dbReference>
<feature type="domain" description="HAMP" evidence="15">
    <location>
        <begin position="156"/>
        <end position="211"/>
    </location>
</feature>
<evidence type="ECO:0000313" key="16">
    <source>
        <dbReference type="EMBL" id="PZQ45758.1"/>
    </source>
</evidence>
<keyword evidence="7" id="KW-0547">Nucleotide-binding</keyword>
<dbReference type="Pfam" id="PF02518">
    <property type="entry name" value="HATPase_c"/>
    <property type="match status" value="1"/>
</dbReference>
<keyword evidence="8 16" id="KW-0418">Kinase</keyword>
<dbReference type="GO" id="GO:0005886">
    <property type="term" value="C:plasma membrane"/>
    <property type="evidence" value="ECO:0007669"/>
    <property type="project" value="TreeGrafter"/>
</dbReference>
<dbReference type="PANTHER" id="PTHR45436">
    <property type="entry name" value="SENSOR HISTIDINE KINASE YKOH"/>
    <property type="match status" value="1"/>
</dbReference>
<dbReference type="GO" id="GO:0000155">
    <property type="term" value="F:phosphorelay sensor kinase activity"/>
    <property type="evidence" value="ECO:0007669"/>
    <property type="project" value="InterPro"/>
</dbReference>
<name>A0A2W5MZG5_RHOSU</name>
<protein>
    <recommendedName>
        <fullName evidence="3">histidine kinase</fullName>
        <ecNumber evidence="3">2.7.13.3</ecNumber>
    </recommendedName>
</protein>
<dbReference type="SMART" id="SM00387">
    <property type="entry name" value="HATPase_c"/>
    <property type="match status" value="1"/>
</dbReference>
<evidence type="ECO:0000256" key="2">
    <source>
        <dbReference type="ARBA" id="ARBA00004141"/>
    </source>
</evidence>
<evidence type="ECO:0000256" key="10">
    <source>
        <dbReference type="ARBA" id="ARBA00022989"/>
    </source>
</evidence>
<comment type="catalytic activity">
    <reaction evidence="1">
        <text>ATP + protein L-histidine = ADP + protein N-phospho-L-histidine.</text>
        <dbReference type="EC" id="2.7.13.3"/>
    </reaction>
</comment>